<feature type="transmembrane region" description="Helical" evidence="7">
    <location>
        <begin position="269"/>
        <end position="291"/>
    </location>
</feature>
<protein>
    <submittedName>
        <fullName evidence="8">Major facilitator superfamily domain, general substrate transporter</fullName>
    </submittedName>
</protein>
<dbReference type="GeneID" id="27673918"/>
<dbReference type="STRING" id="27334.A0A0A2JZT7"/>
<dbReference type="FunFam" id="1.20.1250.20:FF:000409">
    <property type="entry name" value="MFS general substrate transporter"/>
    <property type="match status" value="1"/>
</dbReference>
<evidence type="ECO:0000256" key="6">
    <source>
        <dbReference type="SAM" id="MobiDB-lite"/>
    </source>
</evidence>
<dbReference type="PANTHER" id="PTHR43791">
    <property type="entry name" value="PERMEASE-RELATED"/>
    <property type="match status" value="1"/>
</dbReference>
<feature type="transmembrane region" description="Helical" evidence="7">
    <location>
        <begin position="362"/>
        <end position="383"/>
    </location>
</feature>
<accession>A0A0A2JZT7</accession>
<organism evidence="8 9">
    <name type="scientific">Penicillium expansum</name>
    <name type="common">Blue mold rot fungus</name>
    <dbReference type="NCBI Taxonomy" id="27334"/>
    <lineage>
        <taxon>Eukaryota</taxon>
        <taxon>Fungi</taxon>
        <taxon>Dikarya</taxon>
        <taxon>Ascomycota</taxon>
        <taxon>Pezizomycotina</taxon>
        <taxon>Eurotiomycetes</taxon>
        <taxon>Eurotiomycetidae</taxon>
        <taxon>Eurotiales</taxon>
        <taxon>Aspergillaceae</taxon>
        <taxon>Penicillium</taxon>
    </lineage>
</organism>
<feature type="transmembrane region" description="Helical" evidence="7">
    <location>
        <begin position="164"/>
        <end position="187"/>
    </location>
</feature>
<name>A0A0A2JZT7_PENEN</name>
<evidence type="ECO:0000313" key="9">
    <source>
        <dbReference type="Proteomes" id="UP000030143"/>
    </source>
</evidence>
<evidence type="ECO:0000256" key="5">
    <source>
        <dbReference type="ARBA" id="ARBA00023136"/>
    </source>
</evidence>
<dbReference type="SUPFAM" id="SSF103473">
    <property type="entry name" value="MFS general substrate transporter"/>
    <property type="match status" value="1"/>
</dbReference>
<keyword evidence="4 7" id="KW-1133">Transmembrane helix</keyword>
<dbReference type="InterPro" id="IPR011701">
    <property type="entry name" value="MFS"/>
</dbReference>
<feature type="region of interest" description="Disordered" evidence="6">
    <location>
        <begin position="1"/>
        <end position="31"/>
    </location>
</feature>
<feature type="transmembrane region" description="Helical" evidence="7">
    <location>
        <begin position="303"/>
        <end position="323"/>
    </location>
</feature>
<dbReference type="Gene3D" id="1.20.1250.20">
    <property type="entry name" value="MFS general substrate transporter like domains"/>
    <property type="match status" value="2"/>
</dbReference>
<dbReference type="PANTHER" id="PTHR43791:SF47">
    <property type="entry name" value="MAJOR FACILITATOR SUPERFAMILY (MFS) PROFILE DOMAIN-CONTAINING PROTEIN-RELATED"/>
    <property type="match status" value="1"/>
</dbReference>
<dbReference type="OrthoDB" id="3639251at2759"/>
<evidence type="ECO:0000256" key="4">
    <source>
        <dbReference type="ARBA" id="ARBA00022989"/>
    </source>
</evidence>
<evidence type="ECO:0000313" key="8">
    <source>
        <dbReference type="EMBL" id="KGO62186.1"/>
    </source>
</evidence>
<keyword evidence="3 7" id="KW-0812">Transmembrane</keyword>
<feature type="transmembrane region" description="Helical" evidence="7">
    <location>
        <begin position="131"/>
        <end position="152"/>
    </location>
</feature>
<dbReference type="RefSeq" id="XP_016602805.1">
    <property type="nucleotide sequence ID" value="XM_016738499.1"/>
</dbReference>
<dbReference type="GO" id="GO:0022857">
    <property type="term" value="F:transmembrane transporter activity"/>
    <property type="evidence" value="ECO:0007669"/>
    <property type="project" value="InterPro"/>
</dbReference>
<dbReference type="Pfam" id="PF07690">
    <property type="entry name" value="MFS_1"/>
    <property type="match status" value="1"/>
</dbReference>
<dbReference type="PhylomeDB" id="A0A0A2JZT7"/>
<reference evidence="8 9" key="1">
    <citation type="journal article" date="2015" name="Mol. Plant Microbe Interact.">
        <title>Genome, transcriptome, and functional analyses of Penicillium expansum provide new insights into secondary metabolism and pathogenicity.</title>
        <authorList>
            <person name="Ballester A.R."/>
            <person name="Marcet-Houben M."/>
            <person name="Levin E."/>
            <person name="Sela N."/>
            <person name="Selma-Lazaro C."/>
            <person name="Carmona L."/>
            <person name="Wisniewski M."/>
            <person name="Droby S."/>
            <person name="Gonzalez-Candelas L."/>
            <person name="Gabaldon T."/>
        </authorList>
    </citation>
    <scope>NUCLEOTIDE SEQUENCE [LARGE SCALE GENOMIC DNA]</scope>
    <source>
        <strain evidence="8 9">MD-8</strain>
    </source>
</reference>
<dbReference type="FunFam" id="1.20.1250.20:FF:000779">
    <property type="entry name" value="Phthalate transporter, putative"/>
    <property type="match status" value="1"/>
</dbReference>
<dbReference type="Proteomes" id="UP000030143">
    <property type="component" value="Unassembled WGS sequence"/>
</dbReference>
<evidence type="ECO:0000256" key="2">
    <source>
        <dbReference type="ARBA" id="ARBA00022448"/>
    </source>
</evidence>
<dbReference type="EMBL" id="JQFZ01000023">
    <property type="protein sequence ID" value="KGO62186.1"/>
    <property type="molecule type" value="Genomic_DNA"/>
</dbReference>
<comment type="caution">
    <text evidence="8">The sequence shown here is derived from an EMBL/GenBank/DDBJ whole genome shotgun (WGS) entry which is preliminary data.</text>
</comment>
<feature type="transmembrane region" description="Helical" evidence="7">
    <location>
        <begin position="395"/>
        <end position="415"/>
    </location>
</feature>
<feature type="transmembrane region" description="Helical" evidence="7">
    <location>
        <begin position="48"/>
        <end position="75"/>
    </location>
</feature>
<dbReference type="HOGENOM" id="CLU_001265_0_1_1"/>
<keyword evidence="2" id="KW-0813">Transport</keyword>
<gene>
    <name evidence="8" type="ORF">PEX2_012220</name>
</gene>
<evidence type="ECO:0000256" key="7">
    <source>
        <dbReference type="SAM" id="Phobius"/>
    </source>
</evidence>
<evidence type="ECO:0000256" key="3">
    <source>
        <dbReference type="ARBA" id="ARBA00022692"/>
    </source>
</evidence>
<keyword evidence="5 7" id="KW-0472">Membrane</keyword>
<dbReference type="InterPro" id="IPR036259">
    <property type="entry name" value="MFS_trans_sf"/>
</dbReference>
<proteinExistence type="predicted"/>
<feature type="compositionally biased region" description="Basic and acidic residues" evidence="6">
    <location>
        <begin position="1"/>
        <end position="10"/>
    </location>
</feature>
<feature type="transmembrane region" description="Helical" evidence="7">
    <location>
        <begin position="238"/>
        <end position="263"/>
    </location>
</feature>
<feature type="transmembrane region" description="Helical" evidence="7">
    <location>
        <begin position="329"/>
        <end position="350"/>
    </location>
</feature>
<evidence type="ECO:0000256" key="1">
    <source>
        <dbReference type="ARBA" id="ARBA00004141"/>
    </source>
</evidence>
<dbReference type="VEuPathDB" id="FungiDB:PEXP_058240"/>
<feature type="transmembrane region" description="Helical" evidence="7">
    <location>
        <begin position="95"/>
        <end position="119"/>
    </location>
</feature>
<dbReference type="AlphaFoldDB" id="A0A0A2JZT7"/>
<comment type="subcellular location">
    <subcellularLocation>
        <location evidence="1">Membrane</location>
        <topology evidence="1">Multi-pass membrane protein</topology>
    </subcellularLocation>
</comment>
<dbReference type="GO" id="GO:0016020">
    <property type="term" value="C:membrane"/>
    <property type="evidence" value="ECO:0007669"/>
    <property type="project" value="UniProtKB-SubCell"/>
</dbReference>
<keyword evidence="9" id="KW-1185">Reference proteome</keyword>
<sequence length="437" mass="48919">MFRSKNEKPSSIENVEDINQPASNNVDWDEEYSPPEQRKIIHRIDRRLILMSGLAYCISMIDRTNLGMAAVAGMTDDLGLAGTRYGMGFSKNWKHMVMTRALLGALEAGYFPGCVYLLSSWYVRYDVQKRFSIFYLFGCVASALAGVLAYGLSQMDGIQGIQGWRWIFIMEGVLSCVVGVLTLFFLVDFPDRAYKSWRFLSEKECAFIVRRINRDRADGDAEPFSMKRFLAPSLDLKIWGFAMIFFCITTNTYAISYFLPIILRQGMGYGVAASQCLVAPPFGLAAILMLITSWLGDKYRMRGPILAFNALIGIIGLPIMGFAENNAVRYFGVFLAVAGSNANVPASMAYQANNIRGQWTRALSSATLVGFGRIGGIVSSLVFREQDAPIYRLGMWTTIVSVFFSLGALTIWFRYSNKQADDGKKIIESSPDFRYTI</sequence>